<evidence type="ECO:0000313" key="7">
    <source>
        <dbReference type="EMBL" id="KYO68656.1"/>
    </source>
</evidence>
<organism evidence="7 8">
    <name type="scientific">Thermovenabulum gondwanense</name>
    <dbReference type="NCBI Taxonomy" id="520767"/>
    <lineage>
        <taxon>Bacteria</taxon>
        <taxon>Bacillati</taxon>
        <taxon>Bacillota</taxon>
        <taxon>Clostridia</taxon>
        <taxon>Thermosediminibacterales</taxon>
        <taxon>Thermosediminibacteraceae</taxon>
        <taxon>Thermovenabulum</taxon>
    </lineage>
</organism>
<dbReference type="Pfam" id="PF04198">
    <property type="entry name" value="Sugar-bind"/>
    <property type="match status" value="1"/>
</dbReference>
<keyword evidence="3" id="KW-0238">DNA-binding</keyword>
<name>A0A162N140_9FIRM</name>
<dbReference type="Gene3D" id="3.40.50.1360">
    <property type="match status" value="1"/>
</dbReference>
<keyword evidence="2" id="KW-0805">Transcription regulation</keyword>
<dbReference type="InterPro" id="IPR036390">
    <property type="entry name" value="WH_DNA-bd_sf"/>
</dbReference>
<evidence type="ECO:0000259" key="6">
    <source>
        <dbReference type="Pfam" id="PF21715"/>
    </source>
</evidence>
<dbReference type="STRING" id="520767.ATZ99_01650"/>
<dbReference type="GO" id="GO:0030246">
    <property type="term" value="F:carbohydrate binding"/>
    <property type="evidence" value="ECO:0007669"/>
    <property type="project" value="InterPro"/>
</dbReference>
<dbReference type="GO" id="GO:0003677">
    <property type="term" value="F:DNA binding"/>
    <property type="evidence" value="ECO:0007669"/>
    <property type="project" value="UniProtKB-KW"/>
</dbReference>
<evidence type="ECO:0000256" key="2">
    <source>
        <dbReference type="ARBA" id="ARBA00023015"/>
    </source>
</evidence>
<dbReference type="PANTHER" id="PTHR34294">
    <property type="entry name" value="TRANSCRIPTIONAL REGULATOR-RELATED"/>
    <property type="match status" value="1"/>
</dbReference>
<dbReference type="PANTHER" id="PTHR34294:SF5">
    <property type="entry name" value="CENTRAL GLYCOLYTIC GENES REGULATOR"/>
    <property type="match status" value="1"/>
</dbReference>
<dbReference type="RefSeq" id="WP_068747358.1">
    <property type="nucleotide sequence ID" value="NZ_LOHZ01000015.1"/>
</dbReference>
<evidence type="ECO:0000313" key="8">
    <source>
        <dbReference type="Proteomes" id="UP000075737"/>
    </source>
</evidence>
<proteinExistence type="inferred from homology"/>
<comment type="caution">
    <text evidence="7">The sequence shown here is derived from an EMBL/GenBank/DDBJ whole genome shotgun (WGS) entry which is preliminary data.</text>
</comment>
<feature type="domain" description="CggR N-terminal DNA binding" evidence="6">
    <location>
        <begin position="18"/>
        <end position="88"/>
    </location>
</feature>
<dbReference type="EMBL" id="LOHZ01000015">
    <property type="protein sequence ID" value="KYO68656.1"/>
    <property type="molecule type" value="Genomic_DNA"/>
</dbReference>
<keyword evidence="4" id="KW-0804">Transcription</keyword>
<dbReference type="AlphaFoldDB" id="A0A162N140"/>
<dbReference type="Gene3D" id="1.10.10.10">
    <property type="entry name" value="Winged helix-like DNA-binding domain superfamily/Winged helix DNA-binding domain"/>
    <property type="match status" value="1"/>
</dbReference>
<dbReference type="PATRIC" id="fig|520767.4.peg.172"/>
<accession>A0A162N140</accession>
<feature type="domain" description="Sugar-binding" evidence="5">
    <location>
        <begin position="108"/>
        <end position="337"/>
    </location>
</feature>
<evidence type="ECO:0000256" key="3">
    <source>
        <dbReference type="ARBA" id="ARBA00023125"/>
    </source>
</evidence>
<dbReference type="InterPro" id="IPR048715">
    <property type="entry name" value="CggR_N"/>
</dbReference>
<comment type="similarity">
    <text evidence="1">Belongs to the SorC transcriptional regulatory family.</text>
</comment>
<sequence>MENIAELIKKISPESVEIIEKRYRILKNIQYYQPIGRRLLANYTHFTERTLRTEIKKLLEFGLLEIDDNGMKLTKEGESLIGDMEEFIFNLKGLNRYVTNIENMYNCHCLIVPGDADSDESVKREMGKKAATLLKSLIRGKEIIAVTGGSTMAEVPRGITKTMEYENVMVVPARGGLGERVEYQANTIAAEMAKKLGAKYKLLFVPENLRPETLKTIIEEPVLSEVISMIKRADILIHGIGIAEEMARRRGLSQREVEIIKEKGAVAEAFGYYFDIEGKVVHYTPSAGIGIDEIKNISTVISVAGGKKKALAIKAFIKFFSPKYLITDEGAVTNLMNWEGTQGE</sequence>
<dbReference type="InterPro" id="IPR036388">
    <property type="entry name" value="WH-like_DNA-bd_sf"/>
</dbReference>
<gene>
    <name evidence="7" type="primary">cggR</name>
    <name evidence="7" type="ORF">ATZ99_01650</name>
</gene>
<reference evidence="7 8" key="1">
    <citation type="submission" date="2015-12" db="EMBL/GenBank/DDBJ databases">
        <title>Draft genome of Thermovenabulum gondwanense isolated from a red thermophilic microbial mat colonisisng an outflow channel of a bore well.</title>
        <authorList>
            <person name="Patel B.K."/>
        </authorList>
    </citation>
    <scope>NUCLEOTIDE SEQUENCE [LARGE SCALE GENOMIC DNA]</scope>
    <source>
        <strain evidence="7 8">R270</strain>
    </source>
</reference>
<dbReference type="SUPFAM" id="SSF46785">
    <property type="entry name" value="Winged helix' DNA-binding domain"/>
    <property type="match status" value="1"/>
</dbReference>
<evidence type="ECO:0000256" key="4">
    <source>
        <dbReference type="ARBA" id="ARBA00023163"/>
    </source>
</evidence>
<protein>
    <submittedName>
        <fullName evidence="7">Central glycolytic genes regulator</fullName>
    </submittedName>
</protein>
<dbReference type="SUPFAM" id="SSF100950">
    <property type="entry name" value="NagB/RpiA/CoA transferase-like"/>
    <property type="match status" value="1"/>
</dbReference>
<keyword evidence="8" id="KW-1185">Reference proteome</keyword>
<dbReference type="InterPro" id="IPR037171">
    <property type="entry name" value="NagB/RpiA_transferase-like"/>
</dbReference>
<evidence type="ECO:0000259" key="5">
    <source>
        <dbReference type="Pfam" id="PF04198"/>
    </source>
</evidence>
<evidence type="ECO:0000256" key="1">
    <source>
        <dbReference type="ARBA" id="ARBA00010466"/>
    </source>
</evidence>
<dbReference type="Pfam" id="PF21715">
    <property type="entry name" value="CggR_N"/>
    <property type="match status" value="1"/>
</dbReference>
<dbReference type="OrthoDB" id="9793820at2"/>
<dbReference type="InterPro" id="IPR051054">
    <property type="entry name" value="SorC_transcr_regulators"/>
</dbReference>
<dbReference type="Proteomes" id="UP000075737">
    <property type="component" value="Unassembled WGS sequence"/>
</dbReference>
<dbReference type="InterPro" id="IPR007324">
    <property type="entry name" value="Sugar-bd_dom_put"/>
</dbReference>